<sequence>MEIFPARLRSTCHGISAAAGKAGALVGAFGFLYAAQSTDPNLVDAGYPTGIGVKNLSELMTSTQPHSAQSMILVGFEQWDHVYPIHIKYMSEYIITSSKLEVLLFSGMVIRHCSSGSRHQLVGDDEPLAFKKMHEFSTVDGFVEITESLGT</sequence>
<proteinExistence type="inferred from homology"/>
<accession>A0AAE1S2I0</accession>
<evidence type="ECO:0000256" key="1">
    <source>
        <dbReference type="ARBA" id="ARBA00044504"/>
    </source>
</evidence>
<evidence type="ECO:0000313" key="3">
    <source>
        <dbReference type="Proteomes" id="UP001291623"/>
    </source>
</evidence>
<dbReference type="InterPro" id="IPR036259">
    <property type="entry name" value="MFS_trans_sf"/>
</dbReference>
<keyword evidence="3" id="KW-1185">Reference proteome</keyword>
<comment type="similarity">
    <text evidence="1">Belongs to the major facilitator superfamily. Phosphate:H(+) symporter (TC 2.A.1.9) family.</text>
</comment>
<protein>
    <submittedName>
        <fullName evidence="2">Uncharacterized protein</fullName>
    </submittedName>
</protein>
<dbReference type="Gene3D" id="1.20.1250.20">
    <property type="entry name" value="MFS general substrate transporter like domains"/>
    <property type="match status" value="1"/>
</dbReference>
<organism evidence="2 3">
    <name type="scientific">Anisodus tanguticus</name>
    <dbReference type="NCBI Taxonomy" id="243964"/>
    <lineage>
        <taxon>Eukaryota</taxon>
        <taxon>Viridiplantae</taxon>
        <taxon>Streptophyta</taxon>
        <taxon>Embryophyta</taxon>
        <taxon>Tracheophyta</taxon>
        <taxon>Spermatophyta</taxon>
        <taxon>Magnoliopsida</taxon>
        <taxon>eudicotyledons</taxon>
        <taxon>Gunneridae</taxon>
        <taxon>Pentapetalae</taxon>
        <taxon>asterids</taxon>
        <taxon>lamiids</taxon>
        <taxon>Solanales</taxon>
        <taxon>Solanaceae</taxon>
        <taxon>Solanoideae</taxon>
        <taxon>Hyoscyameae</taxon>
        <taxon>Anisodus</taxon>
    </lineage>
</organism>
<comment type="caution">
    <text evidence="2">The sequence shown here is derived from an EMBL/GenBank/DDBJ whole genome shotgun (WGS) entry which is preliminary data.</text>
</comment>
<dbReference type="Proteomes" id="UP001291623">
    <property type="component" value="Unassembled WGS sequence"/>
</dbReference>
<dbReference type="AlphaFoldDB" id="A0AAE1S2I0"/>
<dbReference type="EMBL" id="JAVYJV010000010">
    <property type="protein sequence ID" value="KAK4361533.1"/>
    <property type="molecule type" value="Genomic_DNA"/>
</dbReference>
<evidence type="ECO:0000313" key="2">
    <source>
        <dbReference type="EMBL" id="KAK4361533.1"/>
    </source>
</evidence>
<gene>
    <name evidence="2" type="ORF">RND71_020485</name>
</gene>
<reference evidence="2" key="1">
    <citation type="submission" date="2023-12" db="EMBL/GenBank/DDBJ databases">
        <title>Genome assembly of Anisodus tanguticus.</title>
        <authorList>
            <person name="Wang Y.-J."/>
        </authorList>
    </citation>
    <scope>NUCLEOTIDE SEQUENCE</scope>
    <source>
        <strain evidence="2">KB-2021</strain>
        <tissue evidence="2">Leaf</tissue>
    </source>
</reference>
<name>A0AAE1S2I0_9SOLA</name>